<reference evidence="1 2" key="1">
    <citation type="submission" date="2019-09" db="EMBL/GenBank/DDBJ databases">
        <title>Distinct polysaccharide growth profiles of human intestinal Prevotella copri isolates.</title>
        <authorList>
            <person name="Fehlner-Peach H."/>
            <person name="Magnabosco C."/>
            <person name="Raghavan V."/>
            <person name="Scher J.U."/>
            <person name="Tett A."/>
            <person name="Cox L.M."/>
            <person name="Gottsegen C."/>
            <person name="Watters A."/>
            <person name="Wiltshire- Gordon J.D."/>
            <person name="Segata N."/>
            <person name="Bonneau R."/>
            <person name="Littman D.R."/>
        </authorList>
    </citation>
    <scope>NUCLEOTIDE SEQUENCE [LARGE SCALE GENOMIC DNA]</scope>
    <source>
        <strain evidence="2">iAA917</strain>
    </source>
</reference>
<dbReference type="Proteomes" id="UP000477980">
    <property type="component" value="Unassembled WGS sequence"/>
</dbReference>
<dbReference type="OrthoDB" id="9816036at2"/>
<protein>
    <submittedName>
        <fullName evidence="1">Uncharacterized protein</fullName>
    </submittedName>
</protein>
<dbReference type="AlphaFoldDB" id="A0A6G1VRV0"/>
<sequence>MLEQLAKDKKLLPNEDIYVYVLLMAMPHATSVPEYGITQTEYFVEVDLRKALPSIYIRPHAQHALVIKKRVKHSDGSASYFDMSKQVVGIIKVRIDIADNWVGNGYLMTESNIFPSPSLDQGYNTLLMRTDIFKYPFEIVKYF</sequence>
<name>A0A6G1VRV0_9BACT</name>
<comment type="caution">
    <text evidence="1">The sequence shown here is derived from an EMBL/GenBank/DDBJ whole genome shotgun (WGS) entry which is preliminary data.</text>
</comment>
<dbReference type="EMBL" id="VZAH01000124">
    <property type="protein sequence ID" value="MQP15294.1"/>
    <property type="molecule type" value="Genomic_DNA"/>
</dbReference>
<dbReference type="RefSeq" id="WP_153090911.1">
    <property type="nucleotide sequence ID" value="NZ_VZAH01000124.1"/>
</dbReference>
<proteinExistence type="predicted"/>
<gene>
    <name evidence="1" type="ORF">F7D25_12930</name>
</gene>
<evidence type="ECO:0000313" key="2">
    <source>
        <dbReference type="Proteomes" id="UP000477980"/>
    </source>
</evidence>
<organism evidence="1 2">
    <name type="scientific">Segatella copri</name>
    <dbReference type="NCBI Taxonomy" id="165179"/>
    <lineage>
        <taxon>Bacteria</taxon>
        <taxon>Pseudomonadati</taxon>
        <taxon>Bacteroidota</taxon>
        <taxon>Bacteroidia</taxon>
        <taxon>Bacteroidales</taxon>
        <taxon>Prevotellaceae</taxon>
        <taxon>Segatella</taxon>
    </lineage>
</organism>
<accession>A0A6G1VRV0</accession>
<evidence type="ECO:0000313" key="1">
    <source>
        <dbReference type="EMBL" id="MQP15294.1"/>
    </source>
</evidence>